<sequence>MASSPFPASAPCFRLRRHDGFVALFPALSPRRLRRPVPGFVATTASSPRRPHRYDDFVAFIPLFGLVATLASSAPSARLRRHNGFVAPFFFPCFF</sequence>
<protein>
    <submittedName>
        <fullName evidence="1">Uncharacterized protein</fullName>
    </submittedName>
</protein>
<gene>
    <name evidence="1" type="ORF">OCS_06665</name>
</gene>
<dbReference type="Proteomes" id="UP000019374">
    <property type="component" value="Unassembled WGS sequence"/>
</dbReference>
<dbReference type="EMBL" id="KE657691">
    <property type="protein sequence ID" value="EQK97622.1"/>
    <property type="molecule type" value="Genomic_DNA"/>
</dbReference>
<evidence type="ECO:0000313" key="2">
    <source>
        <dbReference type="Proteomes" id="UP000019374"/>
    </source>
</evidence>
<dbReference type="AlphaFoldDB" id="T5A767"/>
<dbReference type="HOGENOM" id="CLU_2373364_0_0_1"/>
<evidence type="ECO:0000313" key="1">
    <source>
        <dbReference type="EMBL" id="EQK97622.1"/>
    </source>
</evidence>
<organism evidence="1 2">
    <name type="scientific">Ophiocordyceps sinensis (strain Co18 / CGMCC 3.14243)</name>
    <name type="common">Yarsagumba caterpillar fungus</name>
    <name type="synonym">Hirsutella sinensis</name>
    <dbReference type="NCBI Taxonomy" id="911162"/>
    <lineage>
        <taxon>Eukaryota</taxon>
        <taxon>Fungi</taxon>
        <taxon>Dikarya</taxon>
        <taxon>Ascomycota</taxon>
        <taxon>Pezizomycotina</taxon>
        <taxon>Sordariomycetes</taxon>
        <taxon>Hypocreomycetidae</taxon>
        <taxon>Hypocreales</taxon>
        <taxon>Ophiocordycipitaceae</taxon>
        <taxon>Ophiocordyceps</taxon>
    </lineage>
</organism>
<accession>T5A767</accession>
<reference evidence="1 2" key="1">
    <citation type="journal article" date="2013" name="Chin. Sci. Bull.">
        <title>Genome survey uncovers the secrets of sex and lifestyle in caterpillar fungus.</title>
        <authorList>
            <person name="Hu X."/>
            <person name="Zhang Y."/>
            <person name="Xiao G."/>
            <person name="Zheng P."/>
            <person name="Xia Y."/>
            <person name="Zhang X."/>
            <person name="St Leger R.J."/>
            <person name="Liu X."/>
            <person name="Wang C."/>
        </authorList>
    </citation>
    <scope>NUCLEOTIDE SEQUENCE [LARGE SCALE GENOMIC DNA]</scope>
    <source>
        <strain evidence="2">Co18 / CGMCC 3.14243</strain>
        <tissue evidence="1">Fruit-body</tissue>
    </source>
</reference>
<name>T5A767_OPHSC</name>
<proteinExistence type="predicted"/>